<sequence length="73" mass="8186">DGVQHTVDKEGKPTVCKIGELILDIPNPENLPRNERAYDVFMDFSGTEIQARAQYSITGKEVKTVCDFLSNQD</sequence>
<protein>
    <submittedName>
        <fullName evidence="1">Uncharacterized protein</fullName>
    </submittedName>
</protein>
<dbReference type="AlphaFoldDB" id="A0A1X7TGZ0"/>
<name>A0A1X7TGZ0_AMPQE</name>
<reference evidence="1" key="1">
    <citation type="submission" date="2017-05" db="UniProtKB">
        <authorList>
            <consortium name="EnsemblMetazoa"/>
        </authorList>
    </citation>
    <scope>IDENTIFICATION</scope>
</reference>
<evidence type="ECO:0000313" key="1">
    <source>
        <dbReference type="EnsemblMetazoa" id="Aqu2.1.13715_001"/>
    </source>
</evidence>
<proteinExistence type="predicted"/>
<dbReference type="InParanoid" id="A0A1X7TGZ0"/>
<dbReference type="EnsemblMetazoa" id="Aqu2.1.13715_001">
    <property type="protein sequence ID" value="Aqu2.1.13715_001"/>
    <property type="gene ID" value="Aqu2.1.13715"/>
</dbReference>
<accession>A0A1X7TGZ0</accession>
<organism evidence="1">
    <name type="scientific">Amphimedon queenslandica</name>
    <name type="common">Sponge</name>
    <dbReference type="NCBI Taxonomy" id="400682"/>
    <lineage>
        <taxon>Eukaryota</taxon>
        <taxon>Metazoa</taxon>
        <taxon>Porifera</taxon>
        <taxon>Demospongiae</taxon>
        <taxon>Heteroscleromorpha</taxon>
        <taxon>Haplosclerida</taxon>
        <taxon>Niphatidae</taxon>
        <taxon>Amphimedon</taxon>
    </lineage>
</organism>